<accession>A0A0P1F6M6</accession>
<dbReference type="STRING" id="53501.SAMN04488043_11310"/>
<sequence length="266" mass="29108">MKKDEYRYSAGLVFLERKHVDTIELSNEIQEILETHGHRIRSIKALEGDHICICTDTMSVDLSPRLITAGSNANAISADPDGILARAKMIIGLSISVSKQTDMAETQAIKRQLKPYLAEITYQLALASRPCFVMWLRASAILETLEFIETAPLIMPSKTDVSPRDMMQARGQCSETAEQVYDTTTAGKAADKAMDTEGSLALRTASWTMVTTIGLFYLPFAIVLCIINIVRGEDLRLAAHTLALTGFAITLNASGAFAETMTMLGL</sequence>
<feature type="transmembrane region" description="Helical" evidence="1">
    <location>
        <begin position="207"/>
        <end position="230"/>
    </location>
</feature>
<name>A0A0P1F6M6_THAGE</name>
<organism evidence="2 3">
    <name type="scientific">Thalassovita gelatinovora</name>
    <name type="common">Thalassobius gelatinovorus</name>
    <dbReference type="NCBI Taxonomy" id="53501"/>
    <lineage>
        <taxon>Bacteria</taxon>
        <taxon>Pseudomonadati</taxon>
        <taxon>Pseudomonadota</taxon>
        <taxon>Alphaproteobacteria</taxon>
        <taxon>Rhodobacterales</taxon>
        <taxon>Roseobacteraceae</taxon>
        <taxon>Thalassovita</taxon>
    </lineage>
</organism>
<dbReference type="EMBL" id="CYSA01000008">
    <property type="protein sequence ID" value="CUH63587.1"/>
    <property type="molecule type" value="Genomic_DNA"/>
</dbReference>
<keyword evidence="1" id="KW-1133">Transmembrane helix</keyword>
<gene>
    <name evidence="2" type="ORF">TG4357_00769</name>
</gene>
<dbReference type="RefSeq" id="WP_058261559.1">
    <property type="nucleotide sequence ID" value="NZ_CP051181.1"/>
</dbReference>
<evidence type="ECO:0000256" key="1">
    <source>
        <dbReference type="SAM" id="Phobius"/>
    </source>
</evidence>
<keyword evidence="1" id="KW-0812">Transmembrane</keyword>
<dbReference type="OrthoDB" id="7829286at2"/>
<evidence type="ECO:0000313" key="3">
    <source>
        <dbReference type="Proteomes" id="UP000051587"/>
    </source>
</evidence>
<reference evidence="2 3" key="1">
    <citation type="submission" date="2015-09" db="EMBL/GenBank/DDBJ databases">
        <authorList>
            <consortium name="Swine Surveillance"/>
        </authorList>
    </citation>
    <scope>NUCLEOTIDE SEQUENCE [LARGE SCALE GENOMIC DNA]</scope>
    <source>
        <strain evidence="2 3">CECT 4357</strain>
    </source>
</reference>
<dbReference type="AlphaFoldDB" id="A0A0P1F6M6"/>
<keyword evidence="1" id="KW-0472">Membrane</keyword>
<protein>
    <submittedName>
        <fullName evidence="2">Uncharacterized protein</fullName>
    </submittedName>
</protein>
<keyword evidence="3" id="KW-1185">Reference proteome</keyword>
<feature type="transmembrane region" description="Helical" evidence="1">
    <location>
        <begin position="237"/>
        <end position="258"/>
    </location>
</feature>
<evidence type="ECO:0000313" key="2">
    <source>
        <dbReference type="EMBL" id="CUH63587.1"/>
    </source>
</evidence>
<proteinExistence type="predicted"/>
<dbReference type="Proteomes" id="UP000051587">
    <property type="component" value="Unassembled WGS sequence"/>
</dbReference>